<proteinExistence type="predicted"/>
<name>A0A1B0ZK41_9MICO</name>
<gene>
    <name evidence="1" type="ORF">DAD186_18340</name>
</gene>
<evidence type="ECO:0000313" key="1">
    <source>
        <dbReference type="EMBL" id="ANP28384.1"/>
    </source>
</evidence>
<protein>
    <submittedName>
        <fullName evidence="1">Uncharacterized protein</fullName>
    </submittedName>
</protein>
<dbReference type="Proteomes" id="UP000092596">
    <property type="component" value="Chromosome"/>
</dbReference>
<accession>A0A1B0ZK41</accession>
<dbReference type="EMBL" id="CP012117">
    <property type="protein sequence ID" value="ANP28384.1"/>
    <property type="molecule type" value="Genomic_DNA"/>
</dbReference>
<reference evidence="1 2" key="1">
    <citation type="submission" date="2015-06" db="EMBL/GenBank/DDBJ databases">
        <title>Investigation of pathophysiology for high-risk pregnancy and development of treatment modality based on it.</title>
        <authorList>
            <person name="Kim B.-C."/>
            <person name="Lim S."/>
        </authorList>
    </citation>
    <scope>NUCLEOTIDE SEQUENCE [LARGE SCALE GENOMIC DNA]</scope>
    <source>
        <strain evidence="1 2">AD1-86</strain>
    </source>
</reference>
<sequence>MEGRKAGRKRLCVVAHSASTIRSGPEKRPFPSQLFCTRAP</sequence>
<dbReference type="KEGG" id="dva:DAD186_18340"/>
<evidence type="ECO:0000313" key="2">
    <source>
        <dbReference type="Proteomes" id="UP000092596"/>
    </source>
</evidence>
<dbReference type="AlphaFoldDB" id="A0A1B0ZK41"/>
<organism evidence="1 2">
    <name type="scientific">Dermabacter vaginalis</name>
    <dbReference type="NCBI Taxonomy" id="1630135"/>
    <lineage>
        <taxon>Bacteria</taxon>
        <taxon>Bacillati</taxon>
        <taxon>Actinomycetota</taxon>
        <taxon>Actinomycetes</taxon>
        <taxon>Micrococcales</taxon>
        <taxon>Dermabacteraceae</taxon>
        <taxon>Dermabacter</taxon>
    </lineage>
</organism>